<dbReference type="GeneID" id="93021447"/>
<dbReference type="EMBL" id="ACKQ02000007">
    <property type="protein sequence ID" value="EFK33983.1"/>
    <property type="molecule type" value="Genomic_DNA"/>
</dbReference>
<dbReference type="InterPro" id="IPR005901">
    <property type="entry name" value="GLPGLI"/>
</dbReference>
<name>A0ABN0ALQ0_CHRGE</name>
<reference evidence="1" key="1">
    <citation type="submission" date="2010-06" db="EMBL/GenBank/DDBJ databases">
        <authorList>
            <person name="Muzny D."/>
            <person name="Qin X."/>
            <person name="Buhay C."/>
            <person name="Dugan-Rocha S."/>
            <person name="Ding Y."/>
            <person name="Chen G."/>
            <person name="Hawes A."/>
            <person name="Holder M."/>
            <person name="Jhangiani S."/>
            <person name="Johnson A."/>
            <person name="Khan Z."/>
            <person name="Li Z."/>
            <person name="Liu W."/>
            <person name="Liu X."/>
            <person name="Perez L."/>
            <person name="Shen H."/>
            <person name="Wang Q."/>
            <person name="Watt J."/>
            <person name="Xi L."/>
            <person name="Xin Y."/>
            <person name="Zhou J."/>
            <person name="Deng J."/>
            <person name="Jiang H."/>
            <person name="Liu Y."/>
            <person name="Qu J."/>
            <person name="Song X.-Z."/>
            <person name="Zhang L."/>
            <person name="Villasana D."/>
            <person name="Johnson A."/>
            <person name="Liu J."/>
            <person name="Liyanage D."/>
            <person name="Lorensuhewa L."/>
            <person name="Robinson T."/>
            <person name="Song A."/>
            <person name="Song B.-B."/>
            <person name="Dinh H."/>
            <person name="Thornton R."/>
            <person name="Coyle M."/>
            <person name="Francisco L."/>
            <person name="Jackson L."/>
            <person name="Javaid M."/>
            <person name="Korchina V."/>
            <person name="Kovar C."/>
            <person name="Mata R."/>
            <person name="Mathew T."/>
            <person name="Ngo R."/>
            <person name="Nguyen L."/>
            <person name="Nguyen N."/>
            <person name="Okwuonu G."/>
            <person name="Ongeri F."/>
            <person name="Pham C."/>
            <person name="Simmons D."/>
            <person name="Wilczek-Boney K."/>
            <person name="Hale W."/>
            <person name="Jakkamsetti A."/>
            <person name="Pham P."/>
            <person name="Ruth R."/>
            <person name="San Lucas F."/>
            <person name="Warren J."/>
            <person name="Zhang J."/>
            <person name="Zhao Z."/>
            <person name="Zhou C."/>
            <person name="Zhu D."/>
            <person name="Lee S."/>
            <person name="Bess C."/>
            <person name="Blankenburg K."/>
            <person name="Forbes L."/>
            <person name="Fu Q."/>
            <person name="Gubbala S."/>
            <person name="Hirani K."/>
            <person name="Jayaseelan J.C."/>
            <person name="Lara F."/>
            <person name="Munidasa M."/>
            <person name="Palculict T."/>
            <person name="Patil S."/>
            <person name="Pu L.-L."/>
            <person name="Saada N."/>
            <person name="Tang L."/>
            <person name="Weissenberger G."/>
            <person name="Zhu Y."/>
            <person name="Hemphill L."/>
            <person name="Shang Y."/>
            <person name="Youmans B."/>
            <person name="Ayvaz T."/>
            <person name="Ross M."/>
            <person name="Santibanez J."/>
            <person name="Aqrawi P."/>
            <person name="Gross S."/>
            <person name="Joshi V."/>
            <person name="Fowler G."/>
            <person name="Nazareth L."/>
            <person name="Reid J."/>
            <person name="Worley K."/>
            <person name="Petrosino J."/>
            <person name="Highlander S."/>
            <person name="Gibbs R."/>
        </authorList>
    </citation>
    <scope>NUCLEOTIDE SEQUENCE [LARGE SCALE GENOMIC DNA]</scope>
    <source>
        <strain evidence="1">ATCC 35910</strain>
    </source>
</reference>
<dbReference type="Pfam" id="PF09697">
    <property type="entry name" value="Porph_ging"/>
    <property type="match status" value="1"/>
</dbReference>
<comment type="caution">
    <text evidence="1">The sequence shown here is derived from an EMBL/GenBank/DDBJ whole genome shotgun (WGS) entry which is preliminary data.</text>
</comment>
<evidence type="ECO:0008006" key="3">
    <source>
        <dbReference type="Google" id="ProtNLM"/>
    </source>
</evidence>
<dbReference type="NCBIfam" id="TIGR01200">
    <property type="entry name" value="GLPGLI"/>
    <property type="match status" value="1"/>
</dbReference>
<proteinExistence type="predicted"/>
<keyword evidence="2" id="KW-1185">Reference proteome</keyword>
<sequence length="257" mass="29548">MNLKKIAFTIFFVMFFLHGLAQQVHVKYHHVRSPIATLYEDLYVKDNDVISIQDSIINFNSGGTTSAVKQTGKPVSKNYFISKLKDNGKTKDFFFTGLDRDTKYFIHDNVAKPVWKIDETKTKKILGYDCIKATANFRGSEVTAYFTKELPYSAGPFKFFGLPGVILDIREDNKNFNIWKAEKVELSVDPTINFTPKLSSYPKMTMKEFIDMKEGSQNKEMSDILSKMPQGTRLDNGISKKRLGLEKSFEWELLYSH</sequence>
<dbReference type="Proteomes" id="UP000002969">
    <property type="component" value="Unassembled WGS sequence"/>
</dbReference>
<evidence type="ECO:0000313" key="1">
    <source>
        <dbReference type="EMBL" id="EFK33983.1"/>
    </source>
</evidence>
<protein>
    <recommendedName>
        <fullName evidence="3">GLPGLI family protein</fullName>
    </recommendedName>
</protein>
<gene>
    <name evidence="1" type="ORF">HMPREF0204_13052</name>
</gene>
<evidence type="ECO:0000313" key="2">
    <source>
        <dbReference type="Proteomes" id="UP000002969"/>
    </source>
</evidence>
<organism evidence="1 2">
    <name type="scientific">Chryseobacterium gleum ATCC 35910</name>
    <dbReference type="NCBI Taxonomy" id="525257"/>
    <lineage>
        <taxon>Bacteria</taxon>
        <taxon>Pseudomonadati</taxon>
        <taxon>Bacteroidota</taxon>
        <taxon>Flavobacteriia</taxon>
        <taxon>Flavobacteriales</taxon>
        <taxon>Weeksellaceae</taxon>
        <taxon>Chryseobacterium group</taxon>
        <taxon>Chryseobacterium</taxon>
    </lineage>
</organism>
<dbReference type="RefSeq" id="WP_002978372.1">
    <property type="nucleotide sequence ID" value="NZ_GL379781.1"/>
</dbReference>
<accession>A0ABN0ALQ0</accession>